<reference evidence="2" key="1">
    <citation type="submission" date="2023-03" db="EMBL/GenBank/DDBJ databases">
        <title>Massive genome expansion in bonnet fungi (Mycena s.s.) driven by repeated elements and novel gene families across ecological guilds.</title>
        <authorList>
            <consortium name="Lawrence Berkeley National Laboratory"/>
            <person name="Harder C.B."/>
            <person name="Miyauchi S."/>
            <person name="Viragh M."/>
            <person name="Kuo A."/>
            <person name="Thoen E."/>
            <person name="Andreopoulos B."/>
            <person name="Lu D."/>
            <person name="Skrede I."/>
            <person name="Drula E."/>
            <person name="Henrissat B."/>
            <person name="Morin E."/>
            <person name="Kohler A."/>
            <person name="Barry K."/>
            <person name="LaButti K."/>
            <person name="Morin E."/>
            <person name="Salamov A."/>
            <person name="Lipzen A."/>
            <person name="Mereny Z."/>
            <person name="Hegedus B."/>
            <person name="Baldrian P."/>
            <person name="Stursova M."/>
            <person name="Weitz H."/>
            <person name="Taylor A."/>
            <person name="Grigoriev I.V."/>
            <person name="Nagy L.G."/>
            <person name="Martin F."/>
            <person name="Kauserud H."/>
        </authorList>
    </citation>
    <scope>NUCLEOTIDE SEQUENCE</scope>
    <source>
        <strain evidence="2">CBHHK200</strain>
    </source>
</reference>
<sequence>MMKIPIVATLKRIPLRSVIVAVAVAFSQSPYFRPQSISSPFLYLSIGFSMHSIAFTAIAGYSAIAQERRGRDSHSDLAPYSLPRHLSQFVSPLAYTFGAAAFMQTEKLGSSLFFRGILRTLQTVFPYSALLFALEYLPIIIMRLIMRLPLEPYKTMWYLGTTLAPRIFLHPFLWLVYVEAMNFEMPSFGPGSFMIQDIVRILASRLSWCYKQLGMVTYATIAIWKITDIATAYFYHRALTNIRAFTDLRVPSQPLIPGGIIHFLLYPLSFPVAMIVNHCMYTAQSVSAGATTSVVAIGQITLAVGALCVYDFLAYWFLNSLLLRRAGTVPKPFGGWMTSLMRWDRWVTTPLDEMARGVFAFGSAAALNEKQEEYKKGL</sequence>
<dbReference type="AlphaFoldDB" id="A0AAD6TGK2"/>
<feature type="transmembrane region" description="Helical" evidence="1">
    <location>
        <begin position="215"/>
        <end position="235"/>
    </location>
</feature>
<keyword evidence="1" id="KW-0812">Transmembrane</keyword>
<evidence type="ECO:0000313" key="2">
    <source>
        <dbReference type="EMBL" id="KAJ7045673.1"/>
    </source>
</evidence>
<evidence type="ECO:0000256" key="1">
    <source>
        <dbReference type="SAM" id="Phobius"/>
    </source>
</evidence>
<dbReference type="Proteomes" id="UP001218188">
    <property type="component" value="Unassembled WGS sequence"/>
</dbReference>
<evidence type="ECO:0000313" key="3">
    <source>
        <dbReference type="Proteomes" id="UP001218188"/>
    </source>
</evidence>
<comment type="caution">
    <text evidence="2">The sequence shown here is derived from an EMBL/GenBank/DDBJ whole genome shotgun (WGS) entry which is preliminary data.</text>
</comment>
<protein>
    <submittedName>
        <fullName evidence="2">Uncharacterized protein</fullName>
    </submittedName>
</protein>
<feature type="transmembrane region" description="Helical" evidence="1">
    <location>
        <begin position="157"/>
        <end position="177"/>
    </location>
</feature>
<gene>
    <name evidence="2" type="ORF">C8F04DRAFT_1065682</name>
</gene>
<keyword evidence="1" id="KW-0472">Membrane</keyword>
<feature type="transmembrane region" description="Helical" evidence="1">
    <location>
        <begin position="124"/>
        <end position="145"/>
    </location>
</feature>
<keyword evidence="1" id="KW-1133">Transmembrane helix</keyword>
<accession>A0AAD6TGK2</accession>
<name>A0AAD6TGK2_9AGAR</name>
<keyword evidence="3" id="KW-1185">Reference proteome</keyword>
<feature type="transmembrane region" description="Helical" evidence="1">
    <location>
        <begin position="255"/>
        <end position="276"/>
    </location>
</feature>
<proteinExistence type="predicted"/>
<feature type="transmembrane region" description="Helical" evidence="1">
    <location>
        <begin position="12"/>
        <end position="29"/>
    </location>
</feature>
<organism evidence="2 3">
    <name type="scientific">Mycena alexandri</name>
    <dbReference type="NCBI Taxonomy" id="1745969"/>
    <lineage>
        <taxon>Eukaryota</taxon>
        <taxon>Fungi</taxon>
        <taxon>Dikarya</taxon>
        <taxon>Basidiomycota</taxon>
        <taxon>Agaricomycotina</taxon>
        <taxon>Agaricomycetes</taxon>
        <taxon>Agaricomycetidae</taxon>
        <taxon>Agaricales</taxon>
        <taxon>Marasmiineae</taxon>
        <taxon>Mycenaceae</taxon>
        <taxon>Mycena</taxon>
    </lineage>
</organism>
<feature type="transmembrane region" description="Helical" evidence="1">
    <location>
        <begin position="296"/>
        <end position="318"/>
    </location>
</feature>
<dbReference type="EMBL" id="JARJCM010000004">
    <property type="protein sequence ID" value="KAJ7045673.1"/>
    <property type="molecule type" value="Genomic_DNA"/>
</dbReference>
<feature type="transmembrane region" description="Helical" evidence="1">
    <location>
        <begin position="41"/>
        <end position="64"/>
    </location>
</feature>